<evidence type="ECO:0000256" key="7">
    <source>
        <dbReference type="ARBA" id="ARBA00023136"/>
    </source>
</evidence>
<comment type="subcellular location">
    <subcellularLocation>
        <location evidence="1 8">Cell membrane</location>
        <topology evidence="1 8">Multi-pass membrane protein</topology>
    </subcellularLocation>
</comment>
<keyword evidence="4 8" id="KW-1003">Cell membrane</keyword>
<dbReference type="Proteomes" id="UP001652542">
    <property type="component" value="Unassembled WGS sequence"/>
</dbReference>
<evidence type="ECO:0000256" key="1">
    <source>
        <dbReference type="ARBA" id="ARBA00004651"/>
    </source>
</evidence>
<feature type="transmembrane region" description="Helical" evidence="8">
    <location>
        <begin position="187"/>
        <end position="206"/>
    </location>
</feature>
<keyword evidence="6 8" id="KW-1133">Transmembrane helix</keyword>
<dbReference type="InterPro" id="IPR002781">
    <property type="entry name" value="TM_pro_TauE-like"/>
</dbReference>
<evidence type="ECO:0000256" key="6">
    <source>
        <dbReference type="ARBA" id="ARBA00022989"/>
    </source>
</evidence>
<feature type="transmembrane region" description="Helical" evidence="8">
    <location>
        <begin position="44"/>
        <end position="67"/>
    </location>
</feature>
<evidence type="ECO:0000256" key="3">
    <source>
        <dbReference type="ARBA" id="ARBA00022448"/>
    </source>
</evidence>
<sequence length="261" mass="27704">MYRSRERTLYMAAPEFTILLLAAGITLFAGVVKGAVGFAMPMILISGLASIMPAQEALVALILPTLLTNVVQALRQGARAACVSVRDYWRMIATLVVFVLLTAQAVPMIPQALLLGALGLPIVAFALSQLLGHQFRFHAARRGLAEVLTGMVGGIYGGLSGVWGPPTIALLVSLRAEKRESVRVQGVVYTIGSVALLVGHASSGVITSGRLSLSGLLVAPALAGLWLGFAIQDRLDAQRFRRWTLVVLAITGLNLIRRALT</sequence>
<feature type="transmembrane region" description="Helical" evidence="8">
    <location>
        <begin position="212"/>
        <end position="231"/>
    </location>
</feature>
<feature type="transmembrane region" description="Helical" evidence="8">
    <location>
        <begin position="243"/>
        <end position="260"/>
    </location>
</feature>
<accession>A0ABT2ZA20</accession>
<keyword evidence="10" id="KW-1185">Reference proteome</keyword>
<dbReference type="InterPro" id="IPR052017">
    <property type="entry name" value="TSUP"/>
</dbReference>
<dbReference type="Pfam" id="PF01925">
    <property type="entry name" value="TauE"/>
    <property type="match status" value="1"/>
</dbReference>
<name>A0ABT2ZA20_9RHOB</name>
<keyword evidence="3" id="KW-0813">Transport</keyword>
<proteinExistence type="inferred from homology"/>
<evidence type="ECO:0000313" key="10">
    <source>
        <dbReference type="Proteomes" id="UP001652542"/>
    </source>
</evidence>
<evidence type="ECO:0000256" key="5">
    <source>
        <dbReference type="ARBA" id="ARBA00022692"/>
    </source>
</evidence>
<evidence type="ECO:0000256" key="4">
    <source>
        <dbReference type="ARBA" id="ARBA00022475"/>
    </source>
</evidence>
<evidence type="ECO:0000313" key="9">
    <source>
        <dbReference type="EMBL" id="MCV2867983.1"/>
    </source>
</evidence>
<comment type="similarity">
    <text evidence="2 8">Belongs to the 4-toluene sulfonate uptake permease (TSUP) (TC 2.A.102) family.</text>
</comment>
<protein>
    <recommendedName>
        <fullName evidence="8">Probable membrane transporter protein</fullName>
    </recommendedName>
</protein>
<keyword evidence="7 8" id="KW-0472">Membrane</keyword>
<dbReference type="EMBL" id="JAOWKY010000001">
    <property type="protein sequence ID" value="MCV2867983.1"/>
    <property type="molecule type" value="Genomic_DNA"/>
</dbReference>
<organism evidence="9 10">
    <name type="scientific">Albidovulum marisflavi</name>
    <dbReference type="NCBI Taxonomy" id="2984159"/>
    <lineage>
        <taxon>Bacteria</taxon>
        <taxon>Pseudomonadati</taxon>
        <taxon>Pseudomonadota</taxon>
        <taxon>Alphaproteobacteria</taxon>
        <taxon>Rhodobacterales</taxon>
        <taxon>Paracoccaceae</taxon>
        <taxon>Albidovulum</taxon>
    </lineage>
</organism>
<dbReference type="PANTHER" id="PTHR30269">
    <property type="entry name" value="TRANSMEMBRANE PROTEIN YFCA"/>
    <property type="match status" value="1"/>
</dbReference>
<comment type="caution">
    <text evidence="9">The sequence shown here is derived from an EMBL/GenBank/DDBJ whole genome shotgun (WGS) entry which is preliminary data.</text>
</comment>
<dbReference type="PANTHER" id="PTHR30269:SF32">
    <property type="entry name" value="MEMBRANE TRANSPORTER PROTEIN-RELATED"/>
    <property type="match status" value="1"/>
</dbReference>
<gene>
    <name evidence="9" type="ORF">OEW28_05025</name>
</gene>
<feature type="transmembrane region" description="Helical" evidence="8">
    <location>
        <begin position="88"/>
        <end position="106"/>
    </location>
</feature>
<evidence type="ECO:0000256" key="2">
    <source>
        <dbReference type="ARBA" id="ARBA00009142"/>
    </source>
</evidence>
<evidence type="ECO:0000256" key="8">
    <source>
        <dbReference type="RuleBase" id="RU363041"/>
    </source>
</evidence>
<reference evidence="9 10" key="1">
    <citation type="submission" date="2022-10" db="EMBL/GenBank/DDBJ databases">
        <title>Defluviimonas sp. nov., isolated from ocean surface water.</title>
        <authorList>
            <person name="He W."/>
            <person name="Wang L."/>
            <person name="Zhang D.-F."/>
        </authorList>
    </citation>
    <scope>NUCLEOTIDE SEQUENCE [LARGE SCALE GENOMIC DNA]</scope>
    <source>
        <strain evidence="9 10">WL0002</strain>
    </source>
</reference>
<keyword evidence="5 8" id="KW-0812">Transmembrane</keyword>